<dbReference type="EMBL" id="ACCF01000133">
    <property type="protein sequence ID" value="EEF67560.1"/>
    <property type="molecule type" value="Genomic_DNA"/>
</dbReference>
<dbReference type="STRING" id="545696.HOLDEFILI_02268"/>
<organism evidence="1 2">
    <name type="scientific">Holdemania filiformis DSM 12042</name>
    <dbReference type="NCBI Taxonomy" id="545696"/>
    <lineage>
        <taxon>Bacteria</taxon>
        <taxon>Bacillati</taxon>
        <taxon>Bacillota</taxon>
        <taxon>Erysipelotrichia</taxon>
        <taxon>Erysipelotrichales</taxon>
        <taxon>Erysipelotrichaceae</taxon>
        <taxon>Holdemania</taxon>
    </lineage>
</organism>
<name>B9Y8W8_9FIRM</name>
<dbReference type="HOGENOM" id="CLU_3118628_0_0_9"/>
<reference evidence="1 2" key="1">
    <citation type="submission" date="2008-12" db="EMBL/GenBank/DDBJ databases">
        <authorList>
            <person name="Fulton L."/>
            <person name="Clifton S."/>
            <person name="Fulton B."/>
            <person name="Xu J."/>
            <person name="Minx P."/>
            <person name="Pepin K.H."/>
            <person name="Johnson M."/>
            <person name="Bhonagiri V."/>
            <person name="Nash W.E."/>
            <person name="Mardis E.R."/>
            <person name="Wilson R.K."/>
        </authorList>
    </citation>
    <scope>NUCLEOTIDE SEQUENCE [LARGE SCALE GENOMIC DNA]</scope>
    <source>
        <strain evidence="1 2">DSM 12042</strain>
    </source>
</reference>
<evidence type="ECO:0000313" key="2">
    <source>
        <dbReference type="Proteomes" id="UP000005950"/>
    </source>
</evidence>
<proteinExistence type="predicted"/>
<reference evidence="1 2" key="2">
    <citation type="submission" date="2009-02" db="EMBL/GenBank/DDBJ databases">
        <title>Draft genome sequence of Holdemania filiformis DSM 12042.</title>
        <authorList>
            <person name="Sudarsanam P."/>
            <person name="Ley R."/>
            <person name="Guruge J."/>
            <person name="Turnbaugh P.J."/>
            <person name="Mahowald M."/>
            <person name="Liep D."/>
            <person name="Gordon J."/>
        </authorList>
    </citation>
    <scope>NUCLEOTIDE SEQUENCE [LARGE SCALE GENOMIC DNA]</scope>
    <source>
        <strain evidence="1 2">DSM 12042</strain>
    </source>
</reference>
<protein>
    <submittedName>
        <fullName evidence="1">Uncharacterized protein</fullName>
    </submittedName>
</protein>
<evidence type="ECO:0000313" key="1">
    <source>
        <dbReference type="EMBL" id="EEF67560.1"/>
    </source>
</evidence>
<dbReference type="AlphaFoldDB" id="B9Y8W8"/>
<comment type="caution">
    <text evidence="1">The sequence shown here is derived from an EMBL/GenBank/DDBJ whole genome shotgun (WGS) entry which is preliminary data.</text>
</comment>
<sequence length="50" mass="5825">MQIRRKKRKLGFSPLCSGIFTAPLPDLRLSPGKVKEKSRYSLFVIRCVRF</sequence>
<dbReference type="Proteomes" id="UP000005950">
    <property type="component" value="Unassembled WGS sequence"/>
</dbReference>
<gene>
    <name evidence="1" type="ORF">HOLDEFILI_02268</name>
</gene>
<accession>B9Y8W8</accession>